<dbReference type="EMBL" id="FOUJ01000001">
    <property type="protein sequence ID" value="SFM19343.1"/>
    <property type="molecule type" value="Genomic_DNA"/>
</dbReference>
<dbReference type="AlphaFoldDB" id="A0A1I4NW42"/>
<dbReference type="STRING" id="487685.SAMN04488696_0278"/>
<dbReference type="Gene3D" id="3.40.190.10">
    <property type="entry name" value="Periplasmic binding protein-like II"/>
    <property type="match status" value="2"/>
</dbReference>
<sequence>MTELRIGHLSTMYHSSFILMSTDWLERAGIEPKWEIFGGGPAIVRALENNEIDIGYIGLPPTMIGIDRSLKAKCIAGGHVEGTVMIATAKYHTLDECNNNNTLFLEQFRGLSIACPPAGSIHDVIIRNYIKEAGLDEEIRILNYEWADMIPEAIMDGEIEAAVGTPSLAVVAKRYCDAKVVISPEKLWPDNPSYGIVASQNMIDNSHDTLLKFIELHDKACRFIRENTEEASELVADTIKMVDADFVQDMYMISPKYTAKVSEEYIASTMRFVDVLHELGYISGKLRQEEIFDLRFVKKLQL</sequence>
<proteinExistence type="predicted"/>
<accession>A0A1I4NW42</accession>
<dbReference type="PANTHER" id="PTHR30024:SF42">
    <property type="entry name" value="ALIPHATIC SULFONATES-BINDING PROTEIN-RELATED"/>
    <property type="match status" value="1"/>
</dbReference>
<dbReference type="RefSeq" id="WP_091932116.1">
    <property type="nucleotide sequence ID" value="NZ_FOUJ01000001.1"/>
</dbReference>
<dbReference type="PANTHER" id="PTHR30024">
    <property type="entry name" value="ALIPHATIC SULFONATES-BINDING PROTEIN-RELATED"/>
    <property type="match status" value="1"/>
</dbReference>
<dbReference type="OrthoDB" id="10037at2157"/>
<gene>
    <name evidence="1" type="ORF">SAMN04488696_0278</name>
</gene>
<dbReference type="Proteomes" id="UP000198535">
    <property type="component" value="Unassembled WGS sequence"/>
</dbReference>
<reference evidence="2" key="1">
    <citation type="submission" date="2016-10" db="EMBL/GenBank/DDBJ databases">
        <authorList>
            <person name="Varghese N."/>
            <person name="Submissions S."/>
        </authorList>
    </citation>
    <scope>NUCLEOTIDE SEQUENCE [LARGE SCALE GENOMIC DNA]</scope>
    <source>
        <strain evidence="2">Mob M</strain>
    </source>
</reference>
<dbReference type="SUPFAM" id="SSF53850">
    <property type="entry name" value="Periplasmic binding protein-like II"/>
    <property type="match status" value="1"/>
</dbReference>
<organism evidence="1 2">
    <name type="scientific">Methanolobus profundi</name>
    <dbReference type="NCBI Taxonomy" id="487685"/>
    <lineage>
        <taxon>Archaea</taxon>
        <taxon>Methanobacteriati</taxon>
        <taxon>Methanobacteriota</taxon>
        <taxon>Stenosarchaea group</taxon>
        <taxon>Methanomicrobia</taxon>
        <taxon>Methanosarcinales</taxon>
        <taxon>Methanosarcinaceae</taxon>
        <taxon>Methanolobus</taxon>
    </lineage>
</organism>
<keyword evidence="2" id="KW-1185">Reference proteome</keyword>
<name>A0A1I4NW42_9EURY</name>
<evidence type="ECO:0000313" key="1">
    <source>
        <dbReference type="EMBL" id="SFM19343.1"/>
    </source>
</evidence>
<evidence type="ECO:0000313" key="2">
    <source>
        <dbReference type="Proteomes" id="UP000198535"/>
    </source>
</evidence>
<dbReference type="Pfam" id="PF13379">
    <property type="entry name" value="NMT1_2"/>
    <property type="match status" value="1"/>
</dbReference>
<protein>
    <submittedName>
        <fullName evidence="1">NitT/TauT family transport system substrate-binding protein</fullName>
    </submittedName>
</protein>